<dbReference type="VEuPathDB" id="FungiDB:BTJ68_13414"/>
<gene>
    <name evidence="3" type="ORF">D0867_02880</name>
</gene>
<evidence type="ECO:0000256" key="2">
    <source>
        <dbReference type="SAM" id="Phobius"/>
    </source>
</evidence>
<feature type="compositionally biased region" description="Gly residues" evidence="1">
    <location>
        <begin position="273"/>
        <end position="284"/>
    </location>
</feature>
<dbReference type="GO" id="GO:0005640">
    <property type="term" value="C:nuclear outer membrane"/>
    <property type="evidence" value="ECO:0007669"/>
    <property type="project" value="TreeGrafter"/>
</dbReference>
<evidence type="ECO:0000256" key="1">
    <source>
        <dbReference type="SAM" id="MobiDB-lite"/>
    </source>
</evidence>
<feature type="transmembrane region" description="Helical" evidence="2">
    <location>
        <begin position="135"/>
        <end position="155"/>
    </location>
</feature>
<feature type="compositionally biased region" description="Low complexity" evidence="1">
    <location>
        <begin position="37"/>
        <end position="53"/>
    </location>
</feature>
<reference evidence="3 4" key="1">
    <citation type="journal article" date="2018" name="BMC Genomics">
        <title>Genomic evidence for intraspecific hybridization in a clonal and extremely halotolerant yeast.</title>
        <authorList>
            <person name="Gostincar C."/>
            <person name="Stajich J.E."/>
            <person name="Zupancic J."/>
            <person name="Zalar P."/>
            <person name="Gunde-Cimerman N."/>
        </authorList>
    </citation>
    <scope>NUCLEOTIDE SEQUENCE [LARGE SCALE GENOMIC DNA]</scope>
    <source>
        <strain evidence="3 4">EXF-6669</strain>
    </source>
</reference>
<feature type="compositionally biased region" description="Polar residues" evidence="1">
    <location>
        <begin position="236"/>
        <end position="252"/>
    </location>
</feature>
<feature type="region of interest" description="Disordered" evidence="1">
    <location>
        <begin position="204"/>
        <end position="392"/>
    </location>
</feature>
<dbReference type="Pfam" id="PF08058">
    <property type="entry name" value="NPCC"/>
    <property type="match status" value="1"/>
</dbReference>
<feature type="compositionally biased region" description="Gly residues" evidence="1">
    <location>
        <begin position="364"/>
        <end position="375"/>
    </location>
</feature>
<dbReference type="GO" id="GO:0030474">
    <property type="term" value="P:spindle pole body duplication"/>
    <property type="evidence" value="ECO:0007669"/>
    <property type="project" value="TreeGrafter"/>
</dbReference>
<feature type="non-terminal residue" evidence="3">
    <location>
        <position position="1"/>
    </location>
</feature>
<protein>
    <recommendedName>
        <fullName evidence="5">Nuclear pore complex component</fullName>
    </recommendedName>
</protein>
<sequence length="392" mass="41317">SSRRLADGDTNYSTASTNITQYAVLIYSKARNKMATTLTRTTSPRNTTSRGNTLTPTSRSPAQPQANTSPSPLAAAKSAVTSLTPSKSATPATPRQQQPSSPALSTPGAWQHPRMDEVLRRRDANRFDKRHMQMIALNLALLILTFLTSTLTRSILPRTLLALPTYQSTTFYTHLLLRAFLTLNIALSLAPLFRPQDPCDDIPLTDSQRYHLGLPPRTRPATPLEEKEYITPPRYSRNSTPQSDRGGNSTRLFASESPLGTRSAGGSPLDGSLRGGRGSLGGSPFGSSSQRRPSPRQRSSFQGLTQRSSPLGGLNNDVDGFGSSLLGGSTGTPTKSSGATTTTPVGKASVGLNSKWLYEKGRGSPRGAGGGGGSGSSSSGFAGFGGGGSVFT</sequence>
<keyword evidence="2" id="KW-0472">Membrane</keyword>
<feature type="compositionally biased region" description="Polar residues" evidence="1">
    <location>
        <begin position="79"/>
        <end position="104"/>
    </location>
</feature>
<dbReference type="Proteomes" id="UP000271337">
    <property type="component" value="Unassembled WGS sequence"/>
</dbReference>
<feature type="compositionally biased region" description="Gly residues" evidence="1">
    <location>
        <begin position="382"/>
        <end position="392"/>
    </location>
</feature>
<dbReference type="EMBL" id="QWIL01000202">
    <property type="protein sequence ID" value="RMY22182.1"/>
    <property type="molecule type" value="Genomic_DNA"/>
</dbReference>
<dbReference type="GO" id="GO:0006606">
    <property type="term" value="P:protein import into nucleus"/>
    <property type="evidence" value="ECO:0007669"/>
    <property type="project" value="TreeGrafter"/>
</dbReference>
<dbReference type="AlphaFoldDB" id="A0A3M7A3Z2"/>
<evidence type="ECO:0000313" key="4">
    <source>
        <dbReference type="Proteomes" id="UP000271337"/>
    </source>
</evidence>
<keyword evidence="2" id="KW-1133">Transmembrane helix</keyword>
<dbReference type="GO" id="GO:0070762">
    <property type="term" value="C:nuclear pore transmembrane ring"/>
    <property type="evidence" value="ECO:0007669"/>
    <property type="project" value="TreeGrafter"/>
</dbReference>
<keyword evidence="2" id="KW-0812">Transmembrane</keyword>
<evidence type="ECO:0008006" key="5">
    <source>
        <dbReference type="Google" id="ProtNLM"/>
    </source>
</evidence>
<accession>A0A3M7A3Z2</accession>
<dbReference type="PANTHER" id="PTHR28003:SF1">
    <property type="entry name" value="NUCLEOPORIN POM34"/>
    <property type="match status" value="1"/>
</dbReference>
<feature type="compositionally biased region" description="Low complexity" evidence="1">
    <location>
        <begin position="322"/>
        <end position="344"/>
    </location>
</feature>
<feature type="compositionally biased region" description="Low complexity" evidence="1">
    <location>
        <begin position="285"/>
        <end position="303"/>
    </location>
</feature>
<dbReference type="OrthoDB" id="429932at2759"/>
<comment type="caution">
    <text evidence="3">The sequence shown here is derived from an EMBL/GenBank/DDBJ whole genome shotgun (WGS) entry which is preliminary data.</text>
</comment>
<proteinExistence type="predicted"/>
<evidence type="ECO:0000313" key="3">
    <source>
        <dbReference type="EMBL" id="RMY22182.1"/>
    </source>
</evidence>
<name>A0A3M7A3Z2_HORWE</name>
<feature type="region of interest" description="Disordered" evidence="1">
    <location>
        <begin position="37"/>
        <end position="116"/>
    </location>
</feature>
<organism evidence="3 4">
    <name type="scientific">Hortaea werneckii</name>
    <name type="common">Black yeast</name>
    <name type="synonym">Cladosporium werneckii</name>
    <dbReference type="NCBI Taxonomy" id="91943"/>
    <lineage>
        <taxon>Eukaryota</taxon>
        <taxon>Fungi</taxon>
        <taxon>Dikarya</taxon>
        <taxon>Ascomycota</taxon>
        <taxon>Pezizomycotina</taxon>
        <taxon>Dothideomycetes</taxon>
        <taxon>Dothideomycetidae</taxon>
        <taxon>Mycosphaerellales</taxon>
        <taxon>Teratosphaeriaceae</taxon>
        <taxon>Hortaea</taxon>
    </lineage>
</organism>
<feature type="compositionally biased region" description="Polar residues" evidence="1">
    <location>
        <begin position="54"/>
        <end position="71"/>
    </location>
</feature>
<feature type="transmembrane region" description="Helical" evidence="2">
    <location>
        <begin position="175"/>
        <end position="193"/>
    </location>
</feature>
<dbReference type="InterPro" id="IPR012578">
    <property type="entry name" value="Nucl_pore_cmplx"/>
</dbReference>
<dbReference type="PANTHER" id="PTHR28003">
    <property type="entry name" value="NUCLEOPORIN POM34"/>
    <property type="match status" value="1"/>
</dbReference>